<keyword evidence="2" id="KW-1185">Reference proteome</keyword>
<evidence type="ECO:0000313" key="2">
    <source>
        <dbReference type="Proteomes" id="UP001055879"/>
    </source>
</evidence>
<accession>A0ACB9C5C4</accession>
<name>A0ACB9C5C4_ARCLA</name>
<reference evidence="1 2" key="2">
    <citation type="journal article" date="2022" name="Mol. Ecol. Resour.">
        <title>The genomes of chicory, endive, great burdock and yacon provide insights into Asteraceae paleo-polyploidization history and plant inulin production.</title>
        <authorList>
            <person name="Fan W."/>
            <person name="Wang S."/>
            <person name="Wang H."/>
            <person name="Wang A."/>
            <person name="Jiang F."/>
            <person name="Liu H."/>
            <person name="Zhao H."/>
            <person name="Xu D."/>
            <person name="Zhang Y."/>
        </authorList>
    </citation>
    <scope>NUCLEOTIDE SEQUENCE [LARGE SCALE GENOMIC DNA]</scope>
    <source>
        <strain evidence="2">cv. Niubang</strain>
    </source>
</reference>
<organism evidence="1 2">
    <name type="scientific">Arctium lappa</name>
    <name type="common">Greater burdock</name>
    <name type="synonym">Lappa major</name>
    <dbReference type="NCBI Taxonomy" id="4217"/>
    <lineage>
        <taxon>Eukaryota</taxon>
        <taxon>Viridiplantae</taxon>
        <taxon>Streptophyta</taxon>
        <taxon>Embryophyta</taxon>
        <taxon>Tracheophyta</taxon>
        <taxon>Spermatophyta</taxon>
        <taxon>Magnoliopsida</taxon>
        <taxon>eudicotyledons</taxon>
        <taxon>Gunneridae</taxon>
        <taxon>Pentapetalae</taxon>
        <taxon>asterids</taxon>
        <taxon>campanulids</taxon>
        <taxon>Asterales</taxon>
        <taxon>Asteraceae</taxon>
        <taxon>Carduoideae</taxon>
        <taxon>Cardueae</taxon>
        <taxon>Arctiinae</taxon>
        <taxon>Arctium</taxon>
    </lineage>
</organism>
<proteinExistence type="predicted"/>
<evidence type="ECO:0000313" key="1">
    <source>
        <dbReference type="EMBL" id="KAI3729420.1"/>
    </source>
</evidence>
<sequence length="143" mass="16338">MVRSILRWRSFRDLTGLEENKVHRPSDFTVESPSRCNNTTTTATTTTSARTPRSSWCDSDFTVSDSLLSSEKEEANDSGLYSGWSELTHECLFDILTRLTFEDRWRGPMLVCKSWLQASKDYSLHSVLDLESSFESLPSQSVR</sequence>
<dbReference type="Proteomes" id="UP001055879">
    <property type="component" value="Linkage Group LG05"/>
</dbReference>
<reference evidence="2" key="1">
    <citation type="journal article" date="2022" name="Mol. Ecol. Resour.">
        <title>The genomes of chicory, endive, great burdock and yacon provide insights into Asteraceae palaeo-polyploidization history and plant inulin production.</title>
        <authorList>
            <person name="Fan W."/>
            <person name="Wang S."/>
            <person name="Wang H."/>
            <person name="Wang A."/>
            <person name="Jiang F."/>
            <person name="Liu H."/>
            <person name="Zhao H."/>
            <person name="Xu D."/>
            <person name="Zhang Y."/>
        </authorList>
    </citation>
    <scope>NUCLEOTIDE SEQUENCE [LARGE SCALE GENOMIC DNA]</scope>
    <source>
        <strain evidence="2">cv. Niubang</strain>
    </source>
</reference>
<protein>
    <submittedName>
        <fullName evidence="1">Uncharacterized protein</fullName>
    </submittedName>
</protein>
<gene>
    <name evidence="1" type="ORF">L6452_18078</name>
</gene>
<comment type="caution">
    <text evidence="1">The sequence shown here is derived from an EMBL/GenBank/DDBJ whole genome shotgun (WGS) entry which is preliminary data.</text>
</comment>
<dbReference type="EMBL" id="CM042051">
    <property type="protein sequence ID" value="KAI3729420.1"/>
    <property type="molecule type" value="Genomic_DNA"/>
</dbReference>